<sequence>MSVMILSNNHINAIVQYAEYCKLGFWFKNNYYQINNKNDAAEIAKRLMNANIKSYNKRYNDNALLIEKFKFGFNYKYWLTGIALYKICDAYAYNTCEMPLWDGSIEKAFIEAVKKEALQRSEEYNQAQWTI</sequence>
<dbReference type="AlphaFoldDB" id="A0A377I2W4"/>
<dbReference type="EMBL" id="UGHH01000002">
    <property type="protein sequence ID" value="STO64327.1"/>
    <property type="molecule type" value="Genomic_DNA"/>
</dbReference>
<name>A0A377I2W4_HAEPH</name>
<gene>
    <name evidence="1" type="ORF">NCTC10794_01391</name>
</gene>
<accession>A0A377I2W4</accession>
<evidence type="ECO:0000313" key="2">
    <source>
        <dbReference type="Proteomes" id="UP000254867"/>
    </source>
</evidence>
<protein>
    <submittedName>
        <fullName evidence="1">Uncharacterized protein</fullName>
    </submittedName>
</protein>
<evidence type="ECO:0000313" key="1">
    <source>
        <dbReference type="EMBL" id="STO64327.1"/>
    </source>
</evidence>
<organism evidence="1 2">
    <name type="scientific">Haemophilus parahaemolyticus</name>
    <dbReference type="NCBI Taxonomy" id="735"/>
    <lineage>
        <taxon>Bacteria</taxon>
        <taxon>Pseudomonadati</taxon>
        <taxon>Pseudomonadota</taxon>
        <taxon>Gammaproteobacteria</taxon>
        <taxon>Pasteurellales</taxon>
        <taxon>Pasteurellaceae</taxon>
        <taxon>Haemophilus</taxon>
    </lineage>
</organism>
<dbReference type="Proteomes" id="UP000254867">
    <property type="component" value="Unassembled WGS sequence"/>
</dbReference>
<reference evidence="1 2" key="1">
    <citation type="submission" date="2018-06" db="EMBL/GenBank/DDBJ databases">
        <authorList>
            <consortium name="Pathogen Informatics"/>
            <person name="Doyle S."/>
        </authorList>
    </citation>
    <scope>NUCLEOTIDE SEQUENCE [LARGE SCALE GENOMIC DNA]</scope>
    <source>
        <strain evidence="1 2">NCTC10794</strain>
    </source>
</reference>
<proteinExistence type="predicted"/>
<dbReference type="RefSeq" id="WP_119222778.1">
    <property type="nucleotide sequence ID" value="NZ_UGHH01000002.1"/>
</dbReference>